<dbReference type="VEuPathDB" id="FungiDB:UREG_02813"/>
<evidence type="ECO:0008006" key="5">
    <source>
        <dbReference type="Google" id="ProtNLM"/>
    </source>
</evidence>
<dbReference type="InterPro" id="IPR018609">
    <property type="entry name" value="Bud13"/>
</dbReference>
<dbReference type="GeneID" id="8437602"/>
<dbReference type="InParanoid" id="C4JI67"/>
<evidence type="ECO:0000256" key="2">
    <source>
        <dbReference type="SAM" id="MobiDB-lite"/>
    </source>
</evidence>
<dbReference type="PANTHER" id="PTHR31809">
    <property type="entry name" value="BUD13 HOMOLOG"/>
    <property type="match status" value="1"/>
</dbReference>
<dbReference type="AlphaFoldDB" id="C4JI67"/>
<dbReference type="eggNOG" id="KOG2654">
    <property type="taxonomic scope" value="Eukaryota"/>
</dbReference>
<dbReference type="GO" id="GO:0003723">
    <property type="term" value="F:RNA binding"/>
    <property type="evidence" value="ECO:0007669"/>
    <property type="project" value="TreeGrafter"/>
</dbReference>
<evidence type="ECO:0000313" key="3">
    <source>
        <dbReference type="EMBL" id="EEP77964.1"/>
    </source>
</evidence>
<dbReference type="OMA" id="WATIREP"/>
<evidence type="ECO:0000256" key="1">
    <source>
        <dbReference type="ARBA" id="ARBA00011069"/>
    </source>
</evidence>
<dbReference type="HOGENOM" id="CLU_024195_0_0_1"/>
<dbReference type="RefSeq" id="XP_002543297.1">
    <property type="nucleotide sequence ID" value="XM_002543251.1"/>
</dbReference>
<protein>
    <recommendedName>
        <fullName evidence="5">Pre-mRNA-splicing factor cwc26</fullName>
    </recommendedName>
</protein>
<dbReference type="OrthoDB" id="6022at2759"/>
<dbReference type="InterPro" id="IPR051112">
    <property type="entry name" value="CWC26_splicing_factor"/>
</dbReference>
<keyword evidence="4" id="KW-1185">Reference proteome</keyword>
<organism evidence="3 4">
    <name type="scientific">Uncinocarpus reesii (strain UAMH 1704)</name>
    <dbReference type="NCBI Taxonomy" id="336963"/>
    <lineage>
        <taxon>Eukaryota</taxon>
        <taxon>Fungi</taxon>
        <taxon>Dikarya</taxon>
        <taxon>Ascomycota</taxon>
        <taxon>Pezizomycotina</taxon>
        <taxon>Eurotiomycetes</taxon>
        <taxon>Eurotiomycetidae</taxon>
        <taxon>Onygenales</taxon>
        <taxon>Onygenaceae</taxon>
        <taxon>Uncinocarpus</taxon>
    </lineage>
</organism>
<accession>C4JI67</accession>
<gene>
    <name evidence="3" type="ORF">UREG_02813</name>
</gene>
<dbReference type="GO" id="GO:0000398">
    <property type="term" value="P:mRNA splicing, via spliceosome"/>
    <property type="evidence" value="ECO:0007669"/>
    <property type="project" value="TreeGrafter"/>
</dbReference>
<proteinExistence type="inferred from homology"/>
<evidence type="ECO:0000313" key="4">
    <source>
        <dbReference type="Proteomes" id="UP000002058"/>
    </source>
</evidence>
<dbReference type="GO" id="GO:0005684">
    <property type="term" value="C:U2-type spliceosomal complex"/>
    <property type="evidence" value="ECO:0007669"/>
    <property type="project" value="TreeGrafter"/>
</dbReference>
<sequence length="386" mass="42066">MSLADYLAKNYLNADSLPSDRPKKKRKKTKHTDDTGEGLIIADDDPPDLRSTAAAPQPSRRRTGYDDDDDTGLEATIAGSTREFKKSTSKWKTVAGPTAPSNADQIAADAILASAAAEQTARTDADDEKPLVVADEDGENAGLRMESGARAGLQTAAQTAAMVAAQERKHAKDAASLRAKGAGGKAQNQEAETIYRDASGRIINVAMKRAEVRKAAEEAAAKEVAAKEALTGDVQRKQKEERRKLVEEARYMPLARTAEDEDLNAELRARERWNDPAAEFLTKPSARGGGGGWVGRKRTRAPRRRIGMGFALGIDGMGWIGVMGLKSSGLMRAIAGRGMKGWNMHGRWMSEHILRAGGLWWFIGVMRELGTQAQVFDWKKLRKLFH</sequence>
<dbReference type="Pfam" id="PF09736">
    <property type="entry name" value="Bud13"/>
    <property type="match status" value="1"/>
</dbReference>
<name>C4JI67_UNCRE</name>
<reference evidence="4" key="1">
    <citation type="journal article" date="2009" name="Genome Res.">
        <title>Comparative genomic analyses of the human fungal pathogens Coccidioides and their relatives.</title>
        <authorList>
            <person name="Sharpton T.J."/>
            <person name="Stajich J.E."/>
            <person name="Rounsley S.D."/>
            <person name="Gardner M.J."/>
            <person name="Wortman J.R."/>
            <person name="Jordar V.S."/>
            <person name="Maiti R."/>
            <person name="Kodira C.D."/>
            <person name="Neafsey D.E."/>
            <person name="Zeng Q."/>
            <person name="Hung C.-Y."/>
            <person name="McMahan C."/>
            <person name="Muszewska A."/>
            <person name="Grynberg M."/>
            <person name="Mandel M.A."/>
            <person name="Kellner E.M."/>
            <person name="Barker B.M."/>
            <person name="Galgiani J.N."/>
            <person name="Orbach M.J."/>
            <person name="Kirkland T.N."/>
            <person name="Cole G.T."/>
            <person name="Henn M.R."/>
            <person name="Birren B.W."/>
            <person name="Taylor J.W."/>
        </authorList>
    </citation>
    <scope>NUCLEOTIDE SEQUENCE [LARGE SCALE GENOMIC DNA]</scope>
    <source>
        <strain evidence="4">UAMH 1704</strain>
    </source>
</reference>
<dbReference type="STRING" id="336963.C4JI67"/>
<dbReference type="Proteomes" id="UP000002058">
    <property type="component" value="Unassembled WGS sequence"/>
</dbReference>
<dbReference type="EMBL" id="CH476615">
    <property type="protein sequence ID" value="EEP77964.1"/>
    <property type="molecule type" value="Genomic_DNA"/>
</dbReference>
<dbReference type="PANTHER" id="PTHR31809:SF0">
    <property type="entry name" value="BUD13 HOMOLOG"/>
    <property type="match status" value="1"/>
</dbReference>
<comment type="similarity">
    <text evidence="1">Belongs to the CWC26 family.</text>
</comment>
<feature type="region of interest" description="Disordered" evidence="2">
    <location>
        <begin position="1"/>
        <end position="101"/>
    </location>
</feature>
<dbReference type="GO" id="GO:0070274">
    <property type="term" value="C:RES complex"/>
    <property type="evidence" value="ECO:0007669"/>
    <property type="project" value="TreeGrafter"/>
</dbReference>
<dbReference type="KEGG" id="ure:UREG_02813"/>